<dbReference type="EMBL" id="JBHUMX010000009">
    <property type="protein sequence ID" value="MFD2628013.1"/>
    <property type="molecule type" value="Genomic_DNA"/>
</dbReference>
<name>A0ABW5PXN1_9BACI</name>
<dbReference type="CDD" id="cd00009">
    <property type="entry name" value="AAA"/>
    <property type="match status" value="1"/>
</dbReference>
<keyword evidence="3" id="KW-0472">Membrane</keyword>
<dbReference type="PIRSF" id="PIRSF003073">
    <property type="entry name" value="DNAC_TnpB_IstB"/>
    <property type="match status" value="1"/>
</dbReference>
<evidence type="ECO:0000256" key="1">
    <source>
        <dbReference type="ARBA" id="ARBA00022741"/>
    </source>
</evidence>
<evidence type="ECO:0000313" key="6">
    <source>
        <dbReference type="Proteomes" id="UP001597451"/>
    </source>
</evidence>
<keyword evidence="2" id="KW-0067">ATP-binding</keyword>
<dbReference type="PANTHER" id="PTHR30050:SF4">
    <property type="entry name" value="ATP-BINDING PROTEIN RV3427C IN INSERTION SEQUENCE-RELATED"/>
    <property type="match status" value="1"/>
</dbReference>
<dbReference type="Gene3D" id="3.40.50.300">
    <property type="entry name" value="P-loop containing nucleotide triphosphate hydrolases"/>
    <property type="match status" value="1"/>
</dbReference>
<dbReference type="InterPro" id="IPR047661">
    <property type="entry name" value="IstB"/>
</dbReference>
<keyword evidence="1" id="KW-0547">Nucleotide-binding</keyword>
<dbReference type="Proteomes" id="UP001597451">
    <property type="component" value="Unassembled WGS sequence"/>
</dbReference>
<keyword evidence="3" id="KW-1133">Transmembrane helix</keyword>
<sequence length="281" mass="33310">MEYTMEDLQRQLHHLRMSETSKELPSFLRKAETQSWTYQEFLRELLSYEEKRREEKMIEKHLKWAKFPYQKSIDEFNLRELPSLSERQLKQLKEMSWLDESFNLIFLGPPGVWKTHMAIGLGLEAIYKGQRVSFVSMGELLPLLKMEEFLRKSQLKLKRIREADLVIIDDLMYMAMDQNEANLFFHLINHLYERSSIILTSNKGPEDWGALLGDQGIATAILDRLLHRSEVLHFEGASHGIKYRQTLFQTESVQNYLTVTISFISPMFSLFYPYYTLFNSF</sequence>
<keyword evidence="6" id="KW-1185">Reference proteome</keyword>
<dbReference type="InterPro" id="IPR002611">
    <property type="entry name" value="IstB_ATP-bd"/>
</dbReference>
<dbReference type="RefSeq" id="WP_379560696.1">
    <property type="nucleotide sequence ID" value="NZ_JBHUMX010000009.1"/>
</dbReference>
<evidence type="ECO:0000259" key="4">
    <source>
        <dbReference type="Pfam" id="PF01695"/>
    </source>
</evidence>
<dbReference type="PANTHER" id="PTHR30050">
    <property type="entry name" value="CHROMOSOMAL REPLICATION INITIATOR PROTEIN DNAA"/>
    <property type="match status" value="1"/>
</dbReference>
<reference evidence="6" key="1">
    <citation type="journal article" date="2019" name="Int. J. Syst. Evol. Microbiol.">
        <title>The Global Catalogue of Microorganisms (GCM) 10K type strain sequencing project: providing services to taxonomists for standard genome sequencing and annotation.</title>
        <authorList>
            <consortium name="The Broad Institute Genomics Platform"/>
            <consortium name="The Broad Institute Genome Sequencing Center for Infectious Disease"/>
            <person name="Wu L."/>
            <person name="Ma J."/>
        </authorList>
    </citation>
    <scope>NUCLEOTIDE SEQUENCE [LARGE SCALE GENOMIC DNA]</scope>
    <source>
        <strain evidence="6">TISTR 1858</strain>
    </source>
</reference>
<feature type="transmembrane region" description="Helical" evidence="3">
    <location>
        <begin position="256"/>
        <end position="275"/>
    </location>
</feature>
<dbReference type="InterPro" id="IPR028350">
    <property type="entry name" value="DNAC/IstB-like"/>
</dbReference>
<organism evidence="5 6">
    <name type="scientific">Oceanobacillus kapialis</name>
    <dbReference type="NCBI Taxonomy" id="481353"/>
    <lineage>
        <taxon>Bacteria</taxon>
        <taxon>Bacillati</taxon>
        <taxon>Bacillota</taxon>
        <taxon>Bacilli</taxon>
        <taxon>Bacillales</taxon>
        <taxon>Bacillaceae</taxon>
        <taxon>Oceanobacillus</taxon>
    </lineage>
</organism>
<evidence type="ECO:0000256" key="2">
    <source>
        <dbReference type="ARBA" id="ARBA00022840"/>
    </source>
</evidence>
<accession>A0ABW5PXN1</accession>
<evidence type="ECO:0000313" key="5">
    <source>
        <dbReference type="EMBL" id="MFD2628013.1"/>
    </source>
</evidence>
<dbReference type="NCBIfam" id="NF038214">
    <property type="entry name" value="IS21_help_AAA"/>
    <property type="match status" value="1"/>
</dbReference>
<dbReference type="SUPFAM" id="SSF52540">
    <property type="entry name" value="P-loop containing nucleoside triphosphate hydrolases"/>
    <property type="match status" value="1"/>
</dbReference>
<dbReference type="Pfam" id="PF01695">
    <property type="entry name" value="IstB_IS21"/>
    <property type="match status" value="1"/>
</dbReference>
<keyword evidence="3" id="KW-0812">Transmembrane</keyword>
<dbReference type="InterPro" id="IPR027417">
    <property type="entry name" value="P-loop_NTPase"/>
</dbReference>
<gene>
    <name evidence="5" type="primary">istB</name>
    <name evidence="5" type="ORF">ACFSUN_04350</name>
</gene>
<evidence type="ECO:0000256" key="3">
    <source>
        <dbReference type="SAM" id="Phobius"/>
    </source>
</evidence>
<proteinExistence type="predicted"/>
<comment type="caution">
    <text evidence="5">The sequence shown here is derived from an EMBL/GenBank/DDBJ whole genome shotgun (WGS) entry which is preliminary data.</text>
</comment>
<protein>
    <submittedName>
        <fullName evidence="5">IS21-like element helper ATPase IstB</fullName>
    </submittedName>
</protein>
<feature type="domain" description="IstB-like ATP-binding" evidence="4">
    <location>
        <begin position="11"/>
        <end position="244"/>
    </location>
</feature>